<dbReference type="InterPro" id="IPR036396">
    <property type="entry name" value="Cyt_P450_sf"/>
</dbReference>
<comment type="cofactor">
    <cofactor evidence="1 3">
        <name>heme</name>
        <dbReference type="ChEBI" id="CHEBI:30413"/>
    </cofactor>
</comment>
<dbReference type="SUPFAM" id="SSF48264">
    <property type="entry name" value="Cytochrome P450"/>
    <property type="match status" value="1"/>
</dbReference>
<dbReference type="EMBL" id="JALJOR010000001">
    <property type="protein sequence ID" value="KAK9829411.1"/>
    <property type="molecule type" value="Genomic_DNA"/>
</dbReference>
<reference evidence="5 6" key="1">
    <citation type="journal article" date="2024" name="Nat. Commun.">
        <title>Phylogenomics reveals the evolutionary origins of lichenization in chlorophyte algae.</title>
        <authorList>
            <person name="Puginier C."/>
            <person name="Libourel C."/>
            <person name="Otte J."/>
            <person name="Skaloud P."/>
            <person name="Haon M."/>
            <person name="Grisel S."/>
            <person name="Petersen M."/>
            <person name="Berrin J.G."/>
            <person name="Delaux P.M."/>
            <person name="Dal Grande F."/>
            <person name="Keller J."/>
        </authorList>
    </citation>
    <scope>NUCLEOTIDE SEQUENCE [LARGE SCALE GENOMIC DNA]</scope>
    <source>
        <strain evidence="5 6">SAG 2043</strain>
    </source>
</reference>
<sequence length="512" mass="55517">MGVSQQRTPGEVFTLSQAQAIHRYGSSRTRTVTGLQAAIGSLSDAAVTLQRVLEPRPAGFPPGPAGDAALDLLRNPLDFLTRAVAAYGGIVGLSLGGQRVVLLTDLRVAHEVLIDKASIFVKEGTAFFPGSSLAGNGLLVSDGELWRRQRQLSNPAFRRAAVEAYAEAMGMATQQMLRNSWLQSRQRDIYADFNALTLQITTDALFGADLPPRQALEVTGAIETAFRFFASRTGNVLALPEWVPTPDNLQYSAAVARLDAAVYKIIANRRNLLASSQQTTACLLDKLLTSQDEAGQGMADQALRDELMTLLIAGQETSAILLSWACAFLAHHPDIQQRAAEEVQQVLQGRLPTSSNIRGLRLMEAVVLEVLRLRPPAYLVGRCAAEPTILGSYPIAAGTTVLVSAYIMHRDAQHWPRATNFVPDRWLEVIDGRPGGYMGLMSGMGHNGAYFPFGAGPRNCIGTGFAMMETLLILASILQKFQLLPVPGARFPKPDARITLRPADVKLRVQPR</sequence>
<evidence type="ECO:0000256" key="1">
    <source>
        <dbReference type="ARBA" id="ARBA00001971"/>
    </source>
</evidence>
<evidence type="ECO:0000256" key="4">
    <source>
        <dbReference type="RuleBase" id="RU000461"/>
    </source>
</evidence>
<dbReference type="PROSITE" id="PS00086">
    <property type="entry name" value="CYTOCHROME_P450"/>
    <property type="match status" value="1"/>
</dbReference>
<dbReference type="InterPro" id="IPR001128">
    <property type="entry name" value="Cyt_P450"/>
</dbReference>
<dbReference type="AlphaFoldDB" id="A0AAW1R6G1"/>
<dbReference type="GO" id="GO:0004497">
    <property type="term" value="F:monooxygenase activity"/>
    <property type="evidence" value="ECO:0007669"/>
    <property type="project" value="UniProtKB-KW"/>
</dbReference>
<keyword evidence="4" id="KW-0503">Monooxygenase</keyword>
<dbReference type="PANTHER" id="PTHR24305:SF166">
    <property type="entry name" value="CYTOCHROME P450 12A4, MITOCHONDRIAL-RELATED"/>
    <property type="match status" value="1"/>
</dbReference>
<accession>A0AAW1R6G1</accession>
<keyword evidence="4" id="KW-0560">Oxidoreductase</keyword>
<feature type="binding site" description="axial binding residue" evidence="3">
    <location>
        <position position="460"/>
    </location>
    <ligand>
        <name>heme</name>
        <dbReference type="ChEBI" id="CHEBI:30413"/>
    </ligand>
    <ligandPart>
        <name>Fe</name>
        <dbReference type="ChEBI" id="CHEBI:18248"/>
    </ligandPart>
</feature>
<proteinExistence type="inferred from homology"/>
<evidence type="ECO:0000313" key="5">
    <source>
        <dbReference type="EMBL" id="KAK9829411.1"/>
    </source>
</evidence>
<dbReference type="InterPro" id="IPR050121">
    <property type="entry name" value="Cytochrome_P450_monoxygenase"/>
</dbReference>
<dbReference type="Pfam" id="PF00067">
    <property type="entry name" value="p450"/>
    <property type="match status" value="1"/>
</dbReference>
<keyword evidence="3 4" id="KW-0479">Metal-binding</keyword>
<evidence type="ECO:0008006" key="7">
    <source>
        <dbReference type="Google" id="ProtNLM"/>
    </source>
</evidence>
<dbReference type="PRINTS" id="PR00385">
    <property type="entry name" value="P450"/>
</dbReference>
<dbReference type="GO" id="GO:0005506">
    <property type="term" value="F:iron ion binding"/>
    <property type="evidence" value="ECO:0007669"/>
    <property type="project" value="InterPro"/>
</dbReference>
<dbReference type="GO" id="GO:0016705">
    <property type="term" value="F:oxidoreductase activity, acting on paired donors, with incorporation or reduction of molecular oxygen"/>
    <property type="evidence" value="ECO:0007669"/>
    <property type="project" value="InterPro"/>
</dbReference>
<dbReference type="Proteomes" id="UP001489004">
    <property type="component" value="Unassembled WGS sequence"/>
</dbReference>
<dbReference type="PRINTS" id="PR00463">
    <property type="entry name" value="EP450I"/>
</dbReference>
<gene>
    <name evidence="5" type="ORF">WJX72_005691</name>
</gene>
<keyword evidence="6" id="KW-1185">Reference proteome</keyword>
<dbReference type="PANTHER" id="PTHR24305">
    <property type="entry name" value="CYTOCHROME P450"/>
    <property type="match status" value="1"/>
</dbReference>
<evidence type="ECO:0000256" key="3">
    <source>
        <dbReference type="PIRSR" id="PIRSR602401-1"/>
    </source>
</evidence>
<comment type="caution">
    <text evidence="5">The sequence shown here is derived from an EMBL/GenBank/DDBJ whole genome shotgun (WGS) entry which is preliminary data.</text>
</comment>
<dbReference type="InterPro" id="IPR017972">
    <property type="entry name" value="Cyt_P450_CS"/>
</dbReference>
<evidence type="ECO:0000313" key="6">
    <source>
        <dbReference type="Proteomes" id="UP001489004"/>
    </source>
</evidence>
<dbReference type="Gene3D" id="1.10.630.10">
    <property type="entry name" value="Cytochrome P450"/>
    <property type="match status" value="1"/>
</dbReference>
<evidence type="ECO:0000256" key="2">
    <source>
        <dbReference type="ARBA" id="ARBA00010617"/>
    </source>
</evidence>
<name>A0AAW1R6G1_9CHLO</name>
<comment type="similarity">
    <text evidence="2 4">Belongs to the cytochrome P450 family.</text>
</comment>
<dbReference type="GO" id="GO:0020037">
    <property type="term" value="F:heme binding"/>
    <property type="evidence" value="ECO:0007669"/>
    <property type="project" value="InterPro"/>
</dbReference>
<keyword evidence="3 4" id="KW-0408">Iron</keyword>
<protein>
    <recommendedName>
        <fullName evidence="7">Cytochrome P450</fullName>
    </recommendedName>
</protein>
<keyword evidence="3 4" id="KW-0349">Heme</keyword>
<dbReference type="InterPro" id="IPR002401">
    <property type="entry name" value="Cyt_P450_E_grp-I"/>
</dbReference>
<organism evidence="5 6">
    <name type="scientific">[Myrmecia] bisecta</name>
    <dbReference type="NCBI Taxonomy" id="41462"/>
    <lineage>
        <taxon>Eukaryota</taxon>
        <taxon>Viridiplantae</taxon>
        <taxon>Chlorophyta</taxon>
        <taxon>core chlorophytes</taxon>
        <taxon>Trebouxiophyceae</taxon>
        <taxon>Trebouxiales</taxon>
        <taxon>Trebouxiaceae</taxon>
        <taxon>Myrmecia</taxon>
    </lineage>
</organism>